<dbReference type="AlphaFoldDB" id="A0A6T8KAA3"/>
<feature type="region of interest" description="Disordered" evidence="1">
    <location>
        <begin position="31"/>
        <end position="51"/>
    </location>
</feature>
<keyword evidence="2" id="KW-0732">Signal</keyword>
<dbReference type="EMBL" id="HBFK01015780">
    <property type="protein sequence ID" value="CAD8743230.1"/>
    <property type="molecule type" value="Transcribed_RNA"/>
</dbReference>
<organism evidence="4">
    <name type="scientific">Hemiselmis andersenii</name>
    <name type="common">Cryptophyte alga</name>
    <dbReference type="NCBI Taxonomy" id="464988"/>
    <lineage>
        <taxon>Eukaryota</taxon>
        <taxon>Cryptophyceae</taxon>
        <taxon>Cryptomonadales</taxon>
        <taxon>Hemiselmidaceae</taxon>
        <taxon>Hemiselmis</taxon>
    </lineage>
</organism>
<feature type="region of interest" description="Disordered" evidence="1">
    <location>
        <begin position="66"/>
        <end position="94"/>
    </location>
</feature>
<name>A0A6T8KAA3_HEMAN</name>
<sequence length="470" mass="51773">MHGRMSAAGVALSTLLLLFSLESAAPLKAFAPPPPSHYSATRTRPPSHSPRFCRASRLAVAPALRSTLRPQPPPPLMPSSTIPPASSERPLSERVAETVRTVLDRKRMFGKYSRDIAGKTGLGALAALAYVRNVIEQREEVWGDLLMIVMNNKPAPVEQALLDCTRQVLSAPIDPDEWVWFRNNILSTYAWFAPSSSRPGSFVYDHLLEIAREKIAEQALEVDDMAFPALAGIKSEVFLPGGQDECRQDHRLVGMFPDMREQLLGTRENARYYDLNVYLSKLVCMSQVVNPEFQSCMYNVFASLPEPPTFDSGPPKSLARCRAKAQVEYADMGWPTTAHLIDTIRCTVTFDTEEKLLEGYLQLMCAAGCPTAWGCGPGAGAVDPRLSVARVKNGFEGGRKKGYKDLKVNVVFLSERGFAMVGEVALVVGSLVRYKEATHELYEIVREEDFFRQVTKAIAASDKKGEAAGG</sequence>
<feature type="chain" id="PRO_5036191743" evidence="2">
    <location>
        <begin position="25"/>
        <end position="470"/>
    </location>
</feature>
<gene>
    <name evidence="4" type="ORF">HAND00432_LOCUS17008</name>
    <name evidence="3" type="ORF">HAND1043_LOCUS9724</name>
</gene>
<dbReference type="EMBL" id="HBFX01028200">
    <property type="protein sequence ID" value="CAD8964772.1"/>
    <property type="molecule type" value="Transcribed_RNA"/>
</dbReference>
<evidence type="ECO:0000256" key="2">
    <source>
        <dbReference type="SAM" id="SignalP"/>
    </source>
</evidence>
<evidence type="ECO:0000256" key="1">
    <source>
        <dbReference type="SAM" id="MobiDB-lite"/>
    </source>
</evidence>
<reference evidence="4" key="1">
    <citation type="submission" date="2021-01" db="EMBL/GenBank/DDBJ databases">
        <authorList>
            <person name="Corre E."/>
            <person name="Pelletier E."/>
            <person name="Niang G."/>
            <person name="Scheremetjew M."/>
            <person name="Finn R."/>
            <person name="Kale V."/>
            <person name="Holt S."/>
            <person name="Cochrane G."/>
            <person name="Meng A."/>
            <person name="Brown T."/>
            <person name="Cohen L."/>
        </authorList>
    </citation>
    <scope>NUCLEOTIDE SEQUENCE</scope>
    <source>
        <strain evidence="3">CCMP441</strain>
        <strain evidence="4">CCMP644</strain>
    </source>
</reference>
<evidence type="ECO:0000313" key="3">
    <source>
        <dbReference type="EMBL" id="CAD8743230.1"/>
    </source>
</evidence>
<feature type="signal peptide" evidence="2">
    <location>
        <begin position="1"/>
        <end position="24"/>
    </location>
</feature>
<evidence type="ECO:0000313" key="4">
    <source>
        <dbReference type="EMBL" id="CAD8964772.1"/>
    </source>
</evidence>
<accession>A0A6T8KAA3</accession>
<proteinExistence type="predicted"/>
<protein>
    <submittedName>
        <fullName evidence="4">Uncharacterized protein</fullName>
    </submittedName>
</protein>